<dbReference type="RefSeq" id="WP_115450026.1">
    <property type="nucleotide sequence ID" value="NZ_QNQT01000001.1"/>
</dbReference>
<dbReference type="InterPro" id="IPR001608">
    <property type="entry name" value="Ala_racemase_N"/>
</dbReference>
<dbReference type="Gene3D" id="2.40.37.20">
    <property type="entry name" value="D-serine dehydratase-like domain"/>
    <property type="match status" value="1"/>
</dbReference>
<dbReference type="InterPro" id="IPR051466">
    <property type="entry name" value="D-amino_acid_metab_enzyme"/>
</dbReference>
<dbReference type="InterPro" id="IPR026956">
    <property type="entry name" value="D-ser_dehydrat-like_dom"/>
</dbReference>
<dbReference type="AlphaFoldDB" id="A0A3D8GUG3"/>
<gene>
    <name evidence="4" type="ORF">DRW41_00620</name>
</gene>
<dbReference type="Pfam" id="PF14031">
    <property type="entry name" value="D-ser_dehydrat"/>
    <property type="match status" value="1"/>
</dbReference>
<dbReference type="Pfam" id="PF01168">
    <property type="entry name" value="Ala_racemase_N"/>
    <property type="match status" value="1"/>
</dbReference>
<dbReference type="InterPro" id="IPR042208">
    <property type="entry name" value="D-ser_dehydrat-like_sf"/>
</dbReference>
<reference evidence="4 5" key="1">
    <citation type="submission" date="2018-07" db="EMBL/GenBank/DDBJ databases">
        <title>Bacillus sp. YLB-04 draft genome sequence.</title>
        <authorList>
            <person name="Yu L."/>
            <person name="Tang X."/>
        </authorList>
    </citation>
    <scope>NUCLEOTIDE SEQUENCE [LARGE SCALE GENOMIC DNA]</scope>
    <source>
        <strain evidence="4 5">YLB-04</strain>
    </source>
</reference>
<keyword evidence="2" id="KW-0456">Lyase</keyword>
<evidence type="ECO:0000256" key="1">
    <source>
        <dbReference type="ARBA" id="ARBA00005323"/>
    </source>
</evidence>
<dbReference type="Proteomes" id="UP000257144">
    <property type="component" value="Unassembled WGS sequence"/>
</dbReference>
<dbReference type="Gene3D" id="3.20.20.10">
    <property type="entry name" value="Alanine racemase"/>
    <property type="match status" value="1"/>
</dbReference>
<dbReference type="PANTHER" id="PTHR28004">
    <property type="entry name" value="ZGC:162816-RELATED"/>
    <property type="match status" value="1"/>
</dbReference>
<comment type="caution">
    <text evidence="4">The sequence shown here is derived from an EMBL/GenBank/DDBJ whole genome shotgun (WGS) entry which is preliminary data.</text>
</comment>
<accession>A0A3D8GUG3</accession>
<dbReference type="GO" id="GO:0036088">
    <property type="term" value="P:D-serine catabolic process"/>
    <property type="evidence" value="ECO:0007669"/>
    <property type="project" value="TreeGrafter"/>
</dbReference>
<feature type="domain" description="D-serine dehydratase-like" evidence="3">
    <location>
        <begin position="254"/>
        <end position="351"/>
    </location>
</feature>
<dbReference type="CDD" id="cd06820">
    <property type="entry name" value="PLPDE_III_LS_D-TA_like"/>
    <property type="match status" value="1"/>
</dbReference>
<dbReference type="SMART" id="SM01119">
    <property type="entry name" value="D-ser_dehydrat"/>
    <property type="match status" value="1"/>
</dbReference>
<dbReference type="GO" id="GO:0008721">
    <property type="term" value="F:D-serine ammonia-lyase activity"/>
    <property type="evidence" value="ECO:0007669"/>
    <property type="project" value="TreeGrafter"/>
</dbReference>
<protein>
    <submittedName>
        <fullName evidence="4">D-TA family PLP-dependent enzyme</fullName>
    </submittedName>
</protein>
<evidence type="ECO:0000259" key="3">
    <source>
        <dbReference type="SMART" id="SM01119"/>
    </source>
</evidence>
<dbReference type="InterPro" id="IPR029066">
    <property type="entry name" value="PLP-binding_barrel"/>
</dbReference>
<evidence type="ECO:0000313" key="5">
    <source>
        <dbReference type="Proteomes" id="UP000257144"/>
    </source>
</evidence>
<evidence type="ECO:0000313" key="4">
    <source>
        <dbReference type="EMBL" id="RDU38110.1"/>
    </source>
</evidence>
<dbReference type="EMBL" id="QNQT01000001">
    <property type="protein sequence ID" value="RDU38110.1"/>
    <property type="molecule type" value="Genomic_DNA"/>
</dbReference>
<proteinExistence type="inferred from homology"/>
<dbReference type="OrthoDB" id="9788869at2"/>
<sequence length="368" mass="41148">MNYFELDTPALLIDKEIMMDNLHSMQNYANQYNVQLRPHTKTHKMPKLARLQEELGSAGITVAKVGEAEVMANNGLKNIFIANEIVGKSKVERIRKLAETIDISFGIDNTYQVNQIEEVFEGAEKRAQVLVEIEVGEQRSGIIEENDFRTLLEAVKACKNVEFIGVFSHDGHSYKAQNIDECKELYLESVNRTLHFAKLAEEMGLKPKVVSIGSTPPFMLNFEIPNGVTEIRPGTYIFMDSSQANVIGTYDRCAATVLTTIISKPTKERVITDVGAKGITAQTRSIGHTATKGLGRIKEFDDVHIHGVFDEHAIIYNESFSNQVTIGDKVRIIPNHICPVCNLYEKAYLISEGEVVEEIAVDCRAKLQ</sequence>
<dbReference type="PANTHER" id="PTHR28004:SF2">
    <property type="entry name" value="D-SERINE DEHYDRATASE"/>
    <property type="match status" value="1"/>
</dbReference>
<organism evidence="4 5">
    <name type="scientific">Neobacillus piezotolerans</name>
    <dbReference type="NCBI Taxonomy" id="2259171"/>
    <lineage>
        <taxon>Bacteria</taxon>
        <taxon>Bacillati</taxon>
        <taxon>Bacillota</taxon>
        <taxon>Bacilli</taxon>
        <taxon>Bacillales</taxon>
        <taxon>Bacillaceae</taxon>
        <taxon>Neobacillus</taxon>
    </lineage>
</organism>
<keyword evidence="5" id="KW-1185">Reference proteome</keyword>
<comment type="similarity">
    <text evidence="1">Belongs to the DSD1 family.</text>
</comment>
<evidence type="ECO:0000256" key="2">
    <source>
        <dbReference type="ARBA" id="ARBA00023239"/>
    </source>
</evidence>
<dbReference type="SUPFAM" id="SSF51419">
    <property type="entry name" value="PLP-binding barrel"/>
    <property type="match status" value="1"/>
</dbReference>
<name>A0A3D8GUG3_9BACI</name>